<dbReference type="AlphaFoldDB" id="A0AAP0I1N7"/>
<dbReference type="EMBL" id="JBBNAG010000009">
    <property type="protein sequence ID" value="KAK9104850.1"/>
    <property type="molecule type" value="Genomic_DNA"/>
</dbReference>
<evidence type="ECO:0000256" key="1">
    <source>
        <dbReference type="SAM" id="Phobius"/>
    </source>
</evidence>
<protein>
    <submittedName>
        <fullName evidence="2">Uncharacterized protein</fullName>
    </submittedName>
</protein>
<reference evidence="2 3" key="1">
    <citation type="submission" date="2024-01" db="EMBL/GenBank/DDBJ databases">
        <title>Genome assemblies of Stephania.</title>
        <authorList>
            <person name="Yang L."/>
        </authorList>
    </citation>
    <scope>NUCLEOTIDE SEQUENCE [LARGE SCALE GENOMIC DNA]</scope>
    <source>
        <strain evidence="2">JXDWG</strain>
        <tissue evidence="2">Leaf</tissue>
    </source>
</reference>
<evidence type="ECO:0000313" key="2">
    <source>
        <dbReference type="EMBL" id="KAK9104850.1"/>
    </source>
</evidence>
<proteinExistence type="predicted"/>
<keyword evidence="3" id="KW-1185">Reference proteome</keyword>
<evidence type="ECO:0000313" key="3">
    <source>
        <dbReference type="Proteomes" id="UP001419268"/>
    </source>
</evidence>
<name>A0AAP0I1N7_9MAGN</name>
<keyword evidence="1" id="KW-1133">Transmembrane helix</keyword>
<sequence>MSSPPIIVHHIIEPTSRLPLMHMSMRVSTYPQPPRVTHCFSRTPTAIRLVPPKTVSVGNGAGSRVVGKRAPSIKKTKTMKVRHILPEKLWFVAVALGGLIVGALLILTFTNTTTSQTTSMILCSLGSTYETRDSLSAAATSTTPIQLQSILHYATSRIVPQQSFSPVHLID</sequence>
<keyword evidence="1" id="KW-0472">Membrane</keyword>
<comment type="caution">
    <text evidence="2">The sequence shown here is derived from an EMBL/GenBank/DDBJ whole genome shotgun (WGS) entry which is preliminary data.</text>
</comment>
<gene>
    <name evidence="2" type="ORF">Scep_021694</name>
</gene>
<accession>A0AAP0I1N7</accession>
<keyword evidence="1" id="KW-0812">Transmembrane</keyword>
<organism evidence="2 3">
    <name type="scientific">Stephania cephalantha</name>
    <dbReference type="NCBI Taxonomy" id="152367"/>
    <lineage>
        <taxon>Eukaryota</taxon>
        <taxon>Viridiplantae</taxon>
        <taxon>Streptophyta</taxon>
        <taxon>Embryophyta</taxon>
        <taxon>Tracheophyta</taxon>
        <taxon>Spermatophyta</taxon>
        <taxon>Magnoliopsida</taxon>
        <taxon>Ranunculales</taxon>
        <taxon>Menispermaceae</taxon>
        <taxon>Menispermoideae</taxon>
        <taxon>Cissampelideae</taxon>
        <taxon>Stephania</taxon>
    </lineage>
</organism>
<feature type="transmembrane region" description="Helical" evidence="1">
    <location>
        <begin position="89"/>
        <end position="109"/>
    </location>
</feature>
<dbReference type="Proteomes" id="UP001419268">
    <property type="component" value="Unassembled WGS sequence"/>
</dbReference>